<keyword evidence="9" id="KW-0460">Magnesium</keyword>
<dbReference type="PANTHER" id="PTHR11076:SF33">
    <property type="entry name" value="DNA POLYMERASE KAPPA"/>
    <property type="match status" value="1"/>
</dbReference>
<dbReference type="InterPro" id="IPR017961">
    <property type="entry name" value="DNA_pol_Y-fam_little_finger"/>
</dbReference>
<feature type="compositionally biased region" description="Basic and acidic residues" evidence="13">
    <location>
        <begin position="1"/>
        <end position="16"/>
    </location>
</feature>
<evidence type="ECO:0000256" key="4">
    <source>
        <dbReference type="ARBA" id="ARBA00022679"/>
    </source>
</evidence>
<evidence type="ECO:0000256" key="5">
    <source>
        <dbReference type="ARBA" id="ARBA00022695"/>
    </source>
</evidence>
<dbReference type="PANTHER" id="PTHR11076">
    <property type="entry name" value="DNA REPAIR POLYMERASE UMUC / TRANSFERASE FAMILY MEMBER"/>
    <property type="match status" value="1"/>
</dbReference>
<dbReference type="Gene3D" id="3.30.1490.100">
    <property type="entry name" value="DNA polymerase, Y-family, little finger domain"/>
    <property type="match status" value="1"/>
</dbReference>
<dbReference type="GO" id="GO:0003684">
    <property type="term" value="F:damaged DNA binding"/>
    <property type="evidence" value="ECO:0007669"/>
    <property type="project" value="InterPro"/>
</dbReference>
<keyword evidence="4" id="KW-0808">Transferase</keyword>
<evidence type="ECO:0000256" key="6">
    <source>
        <dbReference type="ARBA" id="ARBA00022705"/>
    </source>
</evidence>
<keyword evidence="7" id="KW-0479">Metal-binding</keyword>
<evidence type="ECO:0000256" key="13">
    <source>
        <dbReference type="SAM" id="MobiDB-lite"/>
    </source>
</evidence>
<evidence type="ECO:0000313" key="16">
    <source>
        <dbReference type="Proteomes" id="UP001412239"/>
    </source>
</evidence>
<dbReference type="Pfam" id="PF11799">
    <property type="entry name" value="IMS_C"/>
    <property type="match status" value="1"/>
</dbReference>
<keyword evidence="10" id="KW-0239">DNA-directed DNA polymerase</keyword>
<dbReference type="GO" id="GO:0005634">
    <property type="term" value="C:nucleus"/>
    <property type="evidence" value="ECO:0007669"/>
    <property type="project" value="TreeGrafter"/>
</dbReference>
<proteinExistence type="inferred from homology"/>
<keyword evidence="6" id="KW-0235">DNA replication</keyword>
<dbReference type="GO" id="GO:0006281">
    <property type="term" value="P:DNA repair"/>
    <property type="evidence" value="ECO:0007669"/>
    <property type="project" value="UniProtKB-KW"/>
</dbReference>
<dbReference type="InterPro" id="IPR001126">
    <property type="entry name" value="UmuC"/>
</dbReference>
<keyword evidence="11" id="KW-0234">DNA repair</keyword>
<dbReference type="FunFam" id="3.30.1490.100:FF:000004">
    <property type="entry name" value="DNA polymerase IV"/>
    <property type="match status" value="1"/>
</dbReference>
<name>A0A292PYB8_9PEZI</name>
<dbReference type="InterPro" id="IPR022880">
    <property type="entry name" value="DNApol_IV"/>
</dbReference>
<dbReference type="GO" id="GO:0042276">
    <property type="term" value="P:error-prone translesion synthesis"/>
    <property type="evidence" value="ECO:0007669"/>
    <property type="project" value="TreeGrafter"/>
</dbReference>
<dbReference type="InterPro" id="IPR043502">
    <property type="entry name" value="DNA/RNA_pol_sf"/>
</dbReference>
<evidence type="ECO:0000313" key="15">
    <source>
        <dbReference type="EMBL" id="CUS11791.1"/>
    </source>
</evidence>
<evidence type="ECO:0000256" key="11">
    <source>
        <dbReference type="ARBA" id="ARBA00023204"/>
    </source>
</evidence>
<dbReference type="Gene3D" id="3.30.160.60">
    <property type="entry name" value="Classic Zinc Finger"/>
    <property type="match status" value="1"/>
</dbReference>
<evidence type="ECO:0000256" key="12">
    <source>
        <dbReference type="ARBA" id="ARBA00049244"/>
    </source>
</evidence>
<dbReference type="Pfam" id="PF11798">
    <property type="entry name" value="IMS_HHH"/>
    <property type="match status" value="1"/>
</dbReference>
<evidence type="ECO:0000259" key="14">
    <source>
        <dbReference type="PROSITE" id="PS50173"/>
    </source>
</evidence>
<dbReference type="FunFam" id="3.40.1170.60:FF:000012">
    <property type="entry name" value="Putative DNA-directed polymerase kappa"/>
    <property type="match status" value="1"/>
</dbReference>
<keyword evidence="8" id="KW-0227">DNA damage</keyword>
<dbReference type="GO" id="GO:0070987">
    <property type="term" value="P:error-free translesion synthesis"/>
    <property type="evidence" value="ECO:0007669"/>
    <property type="project" value="UniProtKB-ARBA"/>
</dbReference>
<dbReference type="SUPFAM" id="SSF56672">
    <property type="entry name" value="DNA/RNA polymerases"/>
    <property type="match status" value="1"/>
</dbReference>
<sequence length="682" mass="76192">MASEDDKPLPEVDEAGHSSLRHSLLGPSLLKAGQDGVDQERVGEIIYNASRGSKFFKHEEKRDEQACPAIIAHETYRDNPATEKASRVLGLILTNKAGRRRGVLTDRLQISALEASRDLSQIIIHVDCDAFYASVEELDRPELKEVPMAVGGGVLTTCNYKAREFGVRSGMAGYIAKQLCPQLVFLPLSFHKYTAKAKQVREVLVKYDGRYEAASVDEAFLNVTGVRLPVVTGAFSFRLYSTINSQPPAQYLEDHKDMTPDQVVEQIRREVLEYTKISVSAGIAPNARLAKVASNQNKPNGQFRIPSDREAVMHFMRTLPVRKVNGVGRVFERELDAVGVKTWGDVFALRGILSKLFSEKAWSFLLNCYLGLGRTYIHPVAEYERKSLGTESTFRDLSGPGPLREKLHSTARELEKDLLTANLAGRTITIKVKLHTYQVHSRQKALHRAISSAEDLYNHALPLLQELEAEFQPLKIRLMGLRVTQLSSARKGTGNINNFFRKNHPQSMKRKRPDQEHERGQGGEGEESPPAKLQRPNAQLGDGEAEWEVWPEESLDGLLPSGHLSQEVQDEEQLAIEGAIKASLNMSANHALRDPPPPPEMAAGEERWECPICARSLPADDAVFNQHVDFCLSRRTIREIVQESAGVTVVKESERRKKDSKARPGKLGPRCGGMDRYFLKLQ</sequence>
<evidence type="ECO:0000256" key="3">
    <source>
        <dbReference type="ARBA" id="ARBA00016178"/>
    </source>
</evidence>
<evidence type="ECO:0000256" key="1">
    <source>
        <dbReference type="ARBA" id="ARBA00010945"/>
    </source>
</evidence>
<feature type="region of interest" description="Disordered" evidence="13">
    <location>
        <begin position="1"/>
        <end position="20"/>
    </location>
</feature>
<evidence type="ECO:0000256" key="7">
    <source>
        <dbReference type="ARBA" id="ARBA00022723"/>
    </source>
</evidence>
<dbReference type="Proteomes" id="UP001412239">
    <property type="component" value="Unassembled WGS sequence"/>
</dbReference>
<keyword evidence="16" id="KW-1185">Reference proteome</keyword>
<organism evidence="15 16">
    <name type="scientific">Tuber aestivum</name>
    <name type="common">summer truffle</name>
    <dbReference type="NCBI Taxonomy" id="59557"/>
    <lineage>
        <taxon>Eukaryota</taxon>
        <taxon>Fungi</taxon>
        <taxon>Dikarya</taxon>
        <taxon>Ascomycota</taxon>
        <taxon>Pezizomycotina</taxon>
        <taxon>Pezizomycetes</taxon>
        <taxon>Pezizales</taxon>
        <taxon>Tuberaceae</taxon>
        <taxon>Tuber</taxon>
    </lineage>
</organism>
<protein>
    <recommendedName>
        <fullName evidence="3">DNA polymerase kappa</fullName>
        <ecNumber evidence="2">2.7.7.7</ecNumber>
    </recommendedName>
</protein>
<accession>A0A292PYB8</accession>
<dbReference type="InterPro" id="IPR024728">
    <property type="entry name" value="PolY_HhH_motif"/>
</dbReference>
<dbReference type="InterPro" id="IPR036775">
    <property type="entry name" value="DNA_pol_Y-fam_lit_finger_sf"/>
</dbReference>
<dbReference type="SUPFAM" id="SSF100879">
    <property type="entry name" value="Lesion bypass DNA polymerase (Y-family), little finger domain"/>
    <property type="match status" value="1"/>
</dbReference>
<evidence type="ECO:0000256" key="8">
    <source>
        <dbReference type="ARBA" id="ARBA00022763"/>
    </source>
</evidence>
<dbReference type="InterPro" id="IPR050116">
    <property type="entry name" value="DNA_polymerase-Y"/>
</dbReference>
<evidence type="ECO:0000256" key="2">
    <source>
        <dbReference type="ARBA" id="ARBA00012417"/>
    </source>
</evidence>
<dbReference type="GO" id="GO:0006260">
    <property type="term" value="P:DNA replication"/>
    <property type="evidence" value="ECO:0007669"/>
    <property type="project" value="UniProtKB-KW"/>
</dbReference>
<dbReference type="Pfam" id="PF00817">
    <property type="entry name" value="IMS"/>
    <property type="match status" value="1"/>
</dbReference>
<dbReference type="AlphaFoldDB" id="A0A292PYB8"/>
<gene>
    <name evidence="15" type="ORF">GSTUAT00004121001</name>
</gene>
<dbReference type="InterPro" id="IPR043128">
    <property type="entry name" value="Rev_trsase/Diguanyl_cyclase"/>
</dbReference>
<comment type="catalytic activity">
    <reaction evidence="12">
        <text>DNA(n) + a 2'-deoxyribonucleoside 5'-triphosphate = DNA(n+1) + diphosphate</text>
        <dbReference type="Rhea" id="RHEA:22508"/>
        <dbReference type="Rhea" id="RHEA-COMP:17339"/>
        <dbReference type="Rhea" id="RHEA-COMP:17340"/>
        <dbReference type="ChEBI" id="CHEBI:33019"/>
        <dbReference type="ChEBI" id="CHEBI:61560"/>
        <dbReference type="ChEBI" id="CHEBI:173112"/>
        <dbReference type="EC" id="2.7.7.7"/>
    </reaction>
</comment>
<dbReference type="Gene3D" id="3.30.70.270">
    <property type="match status" value="1"/>
</dbReference>
<keyword evidence="5" id="KW-0548">Nucleotidyltransferase</keyword>
<feature type="region of interest" description="Disordered" evidence="13">
    <location>
        <begin position="492"/>
        <end position="544"/>
    </location>
</feature>
<dbReference type="PROSITE" id="PS50173">
    <property type="entry name" value="UMUC"/>
    <property type="match status" value="1"/>
</dbReference>
<dbReference type="GO" id="GO:0046872">
    <property type="term" value="F:metal ion binding"/>
    <property type="evidence" value="ECO:0007669"/>
    <property type="project" value="UniProtKB-KW"/>
</dbReference>
<reference evidence="15" key="1">
    <citation type="submission" date="2015-10" db="EMBL/GenBank/DDBJ databases">
        <authorList>
            <person name="Regsiter A."/>
            <person name="william w."/>
        </authorList>
    </citation>
    <scope>NUCLEOTIDE SEQUENCE</scope>
    <source>
        <strain evidence="15">Montdore</strain>
    </source>
</reference>
<dbReference type="CDD" id="cd03586">
    <property type="entry name" value="PolY_Pol_IV_kappa"/>
    <property type="match status" value="1"/>
</dbReference>
<feature type="domain" description="UmuC" evidence="14">
    <location>
        <begin position="123"/>
        <end position="328"/>
    </location>
</feature>
<dbReference type="Gene3D" id="1.10.150.810">
    <property type="match status" value="2"/>
</dbReference>
<evidence type="ECO:0000256" key="9">
    <source>
        <dbReference type="ARBA" id="ARBA00022842"/>
    </source>
</evidence>
<dbReference type="EMBL" id="LN891012">
    <property type="protein sequence ID" value="CUS11791.1"/>
    <property type="molecule type" value="Genomic_DNA"/>
</dbReference>
<comment type="similarity">
    <text evidence="1">Belongs to the DNA polymerase type-Y family.</text>
</comment>
<dbReference type="GO" id="GO:0003887">
    <property type="term" value="F:DNA-directed DNA polymerase activity"/>
    <property type="evidence" value="ECO:0007669"/>
    <property type="project" value="UniProtKB-KW"/>
</dbReference>
<dbReference type="Gene3D" id="3.40.1170.60">
    <property type="match status" value="1"/>
</dbReference>
<feature type="compositionally biased region" description="Basic residues" evidence="13">
    <location>
        <begin position="501"/>
        <end position="512"/>
    </location>
</feature>
<evidence type="ECO:0000256" key="10">
    <source>
        <dbReference type="ARBA" id="ARBA00022932"/>
    </source>
</evidence>
<dbReference type="EC" id="2.7.7.7" evidence="2"/>